<sequence length="122" mass="12617">MFATTPEAPFDADVANKAIGAALVNLVKLMLPAPGQGPDPELAETLMPALTGALTAGSAAVAEVRRVREAVATMRDGHRPRPHADTTAPGALCESCSLHGALIPWPCAAWTSAEQILAHSRT</sequence>
<name>A0ABV6W477_9ACTN</name>
<dbReference type="Proteomes" id="UP001592531">
    <property type="component" value="Unassembled WGS sequence"/>
</dbReference>
<proteinExistence type="predicted"/>
<evidence type="ECO:0000313" key="2">
    <source>
        <dbReference type="Proteomes" id="UP001592531"/>
    </source>
</evidence>
<gene>
    <name evidence="1" type="ORF">ACEZDE_29760</name>
</gene>
<evidence type="ECO:0000313" key="1">
    <source>
        <dbReference type="EMBL" id="MFC1420800.1"/>
    </source>
</evidence>
<organism evidence="1 2">
    <name type="scientific">Streptacidiphilus cavernicola</name>
    <dbReference type="NCBI Taxonomy" id="3342716"/>
    <lineage>
        <taxon>Bacteria</taxon>
        <taxon>Bacillati</taxon>
        <taxon>Actinomycetota</taxon>
        <taxon>Actinomycetes</taxon>
        <taxon>Kitasatosporales</taxon>
        <taxon>Streptomycetaceae</taxon>
        <taxon>Streptacidiphilus</taxon>
    </lineage>
</organism>
<accession>A0ABV6W477</accession>
<reference evidence="1 2" key="1">
    <citation type="submission" date="2024-09" db="EMBL/GenBank/DDBJ databases">
        <authorList>
            <person name="Lee S.D."/>
        </authorList>
    </citation>
    <scope>NUCLEOTIDE SEQUENCE [LARGE SCALE GENOMIC DNA]</scope>
    <source>
        <strain evidence="1 2">N8-3</strain>
    </source>
</reference>
<keyword evidence="2" id="KW-1185">Reference proteome</keyword>
<dbReference type="EMBL" id="JBHFAB010000030">
    <property type="protein sequence ID" value="MFC1420800.1"/>
    <property type="molecule type" value="Genomic_DNA"/>
</dbReference>
<dbReference type="RefSeq" id="WP_380542755.1">
    <property type="nucleotide sequence ID" value="NZ_JBHFAB010000030.1"/>
</dbReference>
<comment type="caution">
    <text evidence="1">The sequence shown here is derived from an EMBL/GenBank/DDBJ whole genome shotgun (WGS) entry which is preliminary data.</text>
</comment>
<protein>
    <submittedName>
        <fullName evidence="1">Uncharacterized protein</fullName>
    </submittedName>
</protein>